<dbReference type="AlphaFoldDB" id="A0A061HJW0"/>
<evidence type="ECO:0000256" key="1">
    <source>
        <dbReference type="SAM" id="Phobius"/>
    </source>
</evidence>
<dbReference type="EMBL" id="UIGY01000001">
    <property type="protein sequence ID" value="SUZ07796.1"/>
    <property type="molecule type" value="Genomic_DNA"/>
</dbReference>
<reference evidence="3" key="3">
    <citation type="submission" date="2018-07" db="EMBL/GenBank/DDBJ databases">
        <authorList>
            <person name="Quirk P.G."/>
            <person name="Krulwich T.A."/>
        </authorList>
    </citation>
    <scope>NUCLEOTIDE SEQUENCE</scope>
    <source>
        <strain evidence="3">96224</strain>
    </source>
</reference>
<feature type="non-terminal residue" evidence="3">
    <location>
        <position position="335"/>
    </location>
</feature>
<evidence type="ECO:0000313" key="4">
    <source>
        <dbReference type="Proteomes" id="UP000053110"/>
    </source>
</evidence>
<keyword evidence="1" id="KW-0812">Transmembrane</keyword>
<sequence>MECTMLLSKRDSLQNYSLPKNHSTIYPDNLHVSQSLPPSFAHNNLSPLADINIIVGVICKIQKPKQLQVDLVFNPYSVQLLLAIVMLARLFFILISPAGMWNNEKIFNYNLIYLVDVGSPIQYFSNQNANDFYNEHGRRFLESMPFKSLRFITEGFPSGSFRAETDQSYMQPYYLFTKRYIEETNKPSINKEIASNHRFCHQDLKSASIYGPISISKIIEGHFPRCKTIQLIELIHFRLIKIVRSKDDCRYDRQRLCMVEDKRVEAKSVKDKFQPIAAVRSNGRNAYLVTVEGILKIILQKSADEYIIIPKLGGLPTNDIYKFLSRFDYPSDSAD</sequence>
<evidence type="ECO:0000313" key="3">
    <source>
        <dbReference type="EMBL" id="SUZ07796.1"/>
    </source>
</evidence>
<dbReference type="HOGENOM" id="CLU_830414_0_0_1"/>
<protein>
    <submittedName>
        <fullName evidence="3">BgtAc-31579</fullName>
    </submittedName>
</protein>
<accession>A0A061HJW0</accession>
<reference evidence="2" key="2">
    <citation type="submission" date="2013-01" db="EMBL/GenBank/DDBJ databases">
        <title>The wheat powdery mildew genome reveals unique evolution of an obligate biotroph.</title>
        <authorList>
            <person name="Oberhaensli S."/>
            <person name="Wicker T."/>
            <person name="Keller B."/>
        </authorList>
    </citation>
    <scope>NUCLEOTIDE SEQUENCE</scope>
    <source>
        <strain evidence="2">96224</strain>
    </source>
</reference>
<evidence type="ECO:0000313" key="2">
    <source>
        <dbReference type="EMBL" id="EPQ66887.1"/>
    </source>
</evidence>
<dbReference type="Proteomes" id="UP000053110">
    <property type="component" value="Unassembled WGS sequence"/>
</dbReference>
<dbReference type="EMBL" id="KE374685">
    <property type="protein sequence ID" value="EPQ66887.1"/>
    <property type="molecule type" value="Genomic_DNA"/>
</dbReference>
<reference evidence="4" key="1">
    <citation type="journal article" date="2013" name="Nat. Genet.">
        <title>The wheat powdery mildew genome shows the unique evolution of an obligate biotroph.</title>
        <authorList>
            <person name="Wicker T."/>
            <person name="Oberhaensli S."/>
            <person name="Parlange F."/>
            <person name="Buchmann J.P."/>
            <person name="Shatalina M."/>
            <person name="Roffler S."/>
            <person name="Ben-David R."/>
            <person name="Dolezel J."/>
            <person name="Simkova H."/>
            <person name="Schulze-Lefert P."/>
            <person name="Spanu P.D."/>
            <person name="Bruggmann R."/>
            <person name="Amselem J."/>
            <person name="Quesneville H."/>
            <person name="Ver Loren van Themaat E."/>
            <person name="Paape T."/>
            <person name="Shimizu K.K."/>
            <person name="Keller B."/>
        </authorList>
    </citation>
    <scope>NUCLEOTIDE SEQUENCE [LARGE SCALE GENOMIC DNA]</scope>
    <source>
        <strain evidence="4">96224</strain>
    </source>
</reference>
<organism evidence="3">
    <name type="scientific">Blumeria graminis f. sp. tritici 96224</name>
    <dbReference type="NCBI Taxonomy" id="1268274"/>
    <lineage>
        <taxon>Eukaryota</taxon>
        <taxon>Fungi</taxon>
        <taxon>Dikarya</taxon>
        <taxon>Ascomycota</taxon>
        <taxon>Pezizomycotina</taxon>
        <taxon>Leotiomycetes</taxon>
        <taxon>Erysiphales</taxon>
        <taxon>Erysiphaceae</taxon>
        <taxon>Blumeria</taxon>
    </lineage>
</organism>
<feature type="transmembrane region" description="Helical" evidence="1">
    <location>
        <begin position="76"/>
        <end position="95"/>
    </location>
</feature>
<proteinExistence type="predicted"/>
<name>A0A061HJW0_BLUGR</name>
<keyword evidence="1" id="KW-0472">Membrane</keyword>
<keyword evidence="1" id="KW-1133">Transmembrane helix</keyword>
<gene>
    <name evidence="2" type="ORF">BGT96224_Ac31579</name>
    <name evidence="3" type="ORF">BGT96224V2_LOCUS869</name>
</gene>